<feature type="domain" description="Aldehyde dehydrogenase" evidence="6">
    <location>
        <begin position="48"/>
        <end position="492"/>
    </location>
</feature>
<organism evidence="7 8">
    <name type="scientific">Prauserella flavalba</name>
    <dbReference type="NCBI Taxonomy" id="1477506"/>
    <lineage>
        <taxon>Bacteria</taxon>
        <taxon>Bacillati</taxon>
        <taxon>Actinomycetota</taxon>
        <taxon>Actinomycetes</taxon>
        <taxon>Pseudonocardiales</taxon>
        <taxon>Pseudonocardiaceae</taxon>
        <taxon>Prauserella</taxon>
    </lineage>
</organism>
<dbReference type="GO" id="GO:0004657">
    <property type="term" value="F:proline dehydrogenase activity"/>
    <property type="evidence" value="ECO:0007669"/>
    <property type="project" value="UniProtKB-ARBA"/>
</dbReference>
<evidence type="ECO:0000256" key="4">
    <source>
        <dbReference type="ARBA" id="ARBA00023027"/>
    </source>
</evidence>
<keyword evidence="3" id="KW-0560">Oxidoreductase</keyword>
<dbReference type="GO" id="GO:0009898">
    <property type="term" value="C:cytoplasmic side of plasma membrane"/>
    <property type="evidence" value="ECO:0007669"/>
    <property type="project" value="TreeGrafter"/>
</dbReference>
<dbReference type="EC" id="1.2.1.88" evidence="2"/>
<dbReference type="InterPro" id="IPR016162">
    <property type="entry name" value="Ald_DH_N"/>
</dbReference>
<dbReference type="EMBL" id="MASU01000015">
    <property type="protein sequence ID" value="PXY21535.1"/>
    <property type="molecule type" value="Genomic_DNA"/>
</dbReference>
<dbReference type="GO" id="GO:0003842">
    <property type="term" value="F:L-glutamate gamma-semialdehyde dehydrogenase activity"/>
    <property type="evidence" value="ECO:0007669"/>
    <property type="project" value="UniProtKB-EC"/>
</dbReference>
<dbReference type="RefSeq" id="WP_110342965.1">
    <property type="nucleotide sequence ID" value="NZ_MASU01000015.1"/>
</dbReference>
<keyword evidence="8" id="KW-1185">Reference proteome</keyword>
<keyword evidence="4" id="KW-0520">NAD</keyword>
<sequence>MATAVNYSSQNLESSLDEAFERELARARQGMSEALPHVVAGKPVADGEVFDRFDPVMPGESVSRALAAPAGVVTDAVAAAKETTRIWRNRPYQDRIALLRAAKAEFSGRAAEIAGVISAETGKTRLEAVAEAYEAGDLIEQYCAELERHDGFVTPMRSQAEERNTDVLRPYGVFGVIAPFNFPVALSVNMTAAALVTGNTVVLKPSDKTPWSTALAAEILGGHLPDGVLNVVHGGAATGQALAEADVDGIAFTGSAEVGWSLVRKLGDGPWARPVLAEMGGQNPAIVTASADLDAAAEGIVRSAFGLSGQKCSACRRVVVDGAVHDQLVDKLVERAKRLSVGDPADPTTDLGPVIDDAIAARLDQALATAGRDGTVVTGGRIEGQRGNFFAPAIVTGLPAAHPLTRDELFAPFLTVTRVDGFAAAIAEANAVNYGLSAGIFTTDDTERERFLDEIEAGVVYVNRREGATTGAWPGIQSFCGWKASGSSGKGGLGPWYLPGFCREQSRTIGHP</sequence>
<dbReference type="GO" id="GO:0010133">
    <property type="term" value="P:L-proline catabolic process to L-glutamate"/>
    <property type="evidence" value="ECO:0007669"/>
    <property type="project" value="TreeGrafter"/>
</dbReference>
<evidence type="ECO:0000256" key="2">
    <source>
        <dbReference type="ARBA" id="ARBA00012884"/>
    </source>
</evidence>
<evidence type="ECO:0000256" key="3">
    <source>
        <dbReference type="ARBA" id="ARBA00023002"/>
    </source>
</evidence>
<dbReference type="InterPro" id="IPR016163">
    <property type="entry name" value="Ald_DH_C"/>
</dbReference>
<comment type="catalytic activity">
    <reaction evidence="5">
        <text>L-glutamate 5-semialdehyde + NAD(+) + H2O = L-glutamate + NADH + 2 H(+)</text>
        <dbReference type="Rhea" id="RHEA:30235"/>
        <dbReference type="ChEBI" id="CHEBI:15377"/>
        <dbReference type="ChEBI" id="CHEBI:15378"/>
        <dbReference type="ChEBI" id="CHEBI:29985"/>
        <dbReference type="ChEBI" id="CHEBI:57540"/>
        <dbReference type="ChEBI" id="CHEBI:57945"/>
        <dbReference type="ChEBI" id="CHEBI:58066"/>
        <dbReference type="EC" id="1.2.1.88"/>
    </reaction>
</comment>
<evidence type="ECO:0000256" key="5">
    <source>
        <dbReference type="ARBA" id="ARBA00048142"/>
    </source>
</evidence>
<accession>A0A318LBW1</accession>
<dbReference type="InterPro" id="IPR015590">
    <property type="entry name" value="Aldehyde_DH_dom"/>
</dbReference>
<proteinExistence type="predicted"/>
<gene>
    <name evidence="7" type="ORF">BA062_32005</name>
</gene>
<name>A0A318LBW1_9PSEU</name>
<dbReference type="Pfam" id="PF00171">
    <property type="entry name" value="Aldedh"/>
    <property type="match status" value="1"/>
</dbReference>
<dbReference type="InterPro" id="IPR016160">
    <property type="entry name" value="Ald_DH_CS_CYS"/>
</dbReference>
<evidence type="ECO:0000259" key="6">
    <source>
        <dbReference type="Pfam" id="PF00171"/>
    </source>
</evidence>
<protein>
    <recommendedName>
        <fullName evidence="2">L-glutamate gamma-semialdehyde dehydrogenase</fullName>
        <ecNumber evidence="2">1.2.1.88</ecNumber>
    </recommendedName>
</protein>
<comment type="caution">
    <text evidence="7">The sequence shown here is derived from an EMBL/GenBank/DDBJ whole genome shotgun (WGS) entry which is preliminary data.</text>
</comment>
<dbReference type="Proteomes" id="UP000247892">
    <property type="component" value="Unassembled WGS sequence"/>
</dbReference>
<evidence type="ECO:0000313" key="8">
    <source>
        <dbReference type="Proteomes" id="UP000247892"/>
    </source>
</evidence>
<dbReference type="FunFam" id="3.40.309.10:FF:000005">
    <property type="entry name" value="1-pyrroline-5-carboxylate dehydrogenase 1"/>
    <property type="match status" value="1"/>
</dbReference>
<evidence type="ECO:0000256" key="1">
    <source>
        <dbReference type="ARBA" id="ARBA00004786"/>
    </source>
</evidence>
<evidence type="ECO:0000313" key="7">
    <source>
        <dbReference type="EMBL" id="PXY21535.1"/>
    </source>
</evidence>
<dbReference type="PANTHER" id="PTHR42862:SF1">
    <property type="entry name" value="DELTA-1-PYRROLINE-5-CARBOXYLATE DEHYDROGENASE 2, ISOFORM A-RELATED"/>
    <property type="match status" value="1"/>
</dbReference>
<dbReference type="Gene3D" id="3.40.309.10">
    <property type="entry name" value="Aldehyde Dehydrogenase, Chain A, domain 2"/>
    <property type="match status" value="1"/>
</dbReference>
<dbReference type="Gene3D" id="3.40.605.10">
    <property type="entry name" value="Aldehyde Dehydrogenase, Chain A, domain 1"/>
    <property type="match status" value="1"/>
</dbReference>
<dbReference type="InterPro" id="IPR050485">
    <property type="entry name" value="Proline_metab_enzyme"/>
</dbReference>
<reference evidence="7 8" key="1">
    <citation type="submission" date="2016-07" db="EMBL/GenBank/DDBJ databases">
        <title>Draft genome sequence of Prauserella sp. YIM 121212, isolated from alkaline soil.</title>
        <authorList>
            <person name="Ruckert C."/>
            <person name="Albersmeier A."/>
            <person name="Jiang C.-L."/>
            <person name="Jiang Y."/>
            <person name="Kalinowski J."/>
            <person name="Schneider O."/>
            <person name="Winkler A."/>
            <person name="Zotchev S.B."/>
        </authorList>
    </citation>
    <scope>NUCLEOTIDE SEQUENCE [LARGE SCALE GENOMIC DNA]</scope>
    <source>
        <strain evidence="7 8">YIM 121212</strain>
    </source>
</reference>
<dbReference type="SUPFAM" id="SSF53720">
    <property type="entry name" value="ALDH-like"/>
    <property type="match status" value="1"/>
</dbReference>
<comment type="pathway">
    <text evidence="1">Amino-acid degradation; L-proline degradation into L-glutamate; L-glutamate from L-proline: step 2/2.</text>
</comment>
<dbReference type="AlphaFoldDB" id="A0A318LBW1"/>
<dbReference type="PANTHER" id="PTHR42862">
    <property type="entry name" value="DELTA-1-PYRROLINE-5-CARBOXYLATE DEHYDROGENASE 1, ISOFORM A-RELATED"/>
    <property type="match status" value="1"/>
</dbReference>
<dbReference type="PROSITE" id="PS00070">
    <property type="entry name" value="ALDEHYDE_DEHYDR_CYS"/>
    <property type="match status" value="1"/>
</dbReference>
<dbReference type="OrthoDB" id="6882680at2"/>
<dbReference type="InterPro" id="IPR016161">
    <property type="entry name" value="Ald_DH/histidinol_DH"/>
</dbReference>